<dbReference type="Gene3D" id="3.40.50.2000">
    <property type="entry name" value="Glycogen Phosphorylase B"/>
    <property type="match status" value="2"/>
</dbReference>
<evidence type="ECO:0008006" key="3">
    <source>
        <dbReference type="Google" id="ProtNLM"/>
    </source>
</evidence>
<accession>A0A2H0BKE5</accession>
<reference evidence="1 2" key="1">
    <citation type="submission" date="2017-09" db="EMBL/GenBank/DDBJ databases">
        <title>Depth-based differentiation of microbial function through sediment-hosted aquifers and enrichment of novel symbionts in the deep terrestrial subsurface.</title>
        <authorList>
            <person name="Probst A.J."/>
            <person name="Ladd B."/>
            <person name="Jarett J.K."/>
            <person name="Geller-Mcgrath D.E."/>
            <person name="Sieber C.M."/>
            <person name="Emerson J.B."/>
            <person name="Anantharaman K."/>
            <person name="Thomas B.C."/>
            <person name="Malmstrom R."/>
            <person name="Stieglmeier M."/>
            <person name="Klingl A."/>
            <person name="Woyke T."/>
            <person name="Ryan C.M."/>
            <person name="Banfield J.F."/>
        </authorList>
    </citation>
    <scope>NUCLEOTIDE SEQUENCE [LARGE SCALE GENOMIC DNA]</scope>
    <source>
        <strain evidence="1">CG22_combo_CG10-13_8_21_14_all_37_9</strain>
    </source>
</reference>
<dbReference type="SUPFAM" id="SSF53756">
    <property type="entry name" value="UDP-Glycosyltransferase/glycogen phosphorylase"/>
    <property type="match status" value="1"/>
</dbReference>
<protein>
    <recommendedName>
        <fullName evidence="3">Glycosyl transferase family 1 domain-containing protein</fullName>
    </recommendedName>
</protein>
<proteinExistence type="predicted"/>
<dbReference type="PANTHER" id="PTHR12526:SF630">
    <property type="entry name" value="GLYCOSYLTRANSFERASE"/>
    <property type="match status" value="1"/>
</dbReference>
<organism evidence="1 2">
    <name type="scientific">Candidatus Vogelbacteria bacterium CG22_combo_CG10-13_8_21_14_all_37_9</name>
    <dbReference type="NCBI Taxonomy" id="1975046"/>
    <lineage>
        <taxon>Bacteria</taxon>
        <taxon>Candidatus Vogeliibacteriota</taxon>
    </lineage>
</organism>
<dbReference type="AlphaFoldDB" id="A0A2H0BKE5"/>
<comment type="caution">
    <text evidence="1">The sequence shown here is derived from an EMBL/GenBank/DDBJ whole genome shotgun (WGS) entry which is preliminary data.</text>
</comment>
<dbReference type="Proteomes" id="UP000229334">
    <property type="component" value="Unassembled WGS sequence"/>
</dbReference>
<dbReference type="EMBL" id="PCSX01000028">
    <property type="protein sequence ID" value="PIP58147.1"/>
    <property type="molecule type" value="Genomic_DNA"/>
</dbReference>
<dbReference type="Pfam" id="PF13692">
    <property type="entry name" value="Glyco_trans_1_4"/>
    <property type="match status" value="1"/>
</dbReference>
<dbReference type="PANTHER" id="PTHR12526">
    <property type="entry name" value="GLYCOSYLTRANSFERASE"/>
    <property type="match status" value="1"/>
</dbReference>
<gene>
    <name evidence="1" type="ORF">COX02_01745</name>
</gene>
<name>A0A2H0BKE5_9BACT</name>
<evidence type="ECO:0000313" key="1">
    <source>
        <dbReference type="EMBL" id="PIP58147.1"/>
    </source>
</evidence>
<evidence type="ECO:0000313" key="2">
    <source>
        <dbReference type="Proteomes" id="UP000229334"/>
    </source>
</evidence>
<sequence>MSRTICFFGIYNPDYSRNLVLTKGFQANGFTVLNCRVDPKRYPGLIKYWQLFKIWRNLEVKPDLVLVAWPGHSLVWFARLLFPRPLIIFDAFTSLFDSNVIDRQLYSRYSWRAFRDYWLDWFSLHLADVIITDTLENAKYLAKQFNISIKKINRIFVGTSIVPNVSPVILAKDKKTFSVHFHGTFIPLQGIEWIIRSAKLLEKEPDLKFRIIGSGQESAKITALVADLRPTNIEFLPRQSFAELVEKITEADLVLGIFGTSDKASRVIPNKVFEGLALAKPVLTADTPAVRELLTDHENVLFSKTGDSVDLATKILALKNNLPEQEQLIAGAKYLVQSKLNPQQLVAEFLAKIENENRSRYS</sequence>